<comment type="caution">
    <text evidence="9">The sequence shown here is derived from an EMBL/GenBank/DDBJ whole genome shotgun (WGS) entry which is preliminary data.</text>
</comment>
<keyword evidence="10" id="KW-1185">Reference proteome</keyword>
<keyword evidence="3" id="KW-0997">Cell inner membrane</keyword>
<evidence type="ECO:0000256" key="1">
    <source>
        <dbReference type="ARBA" id="ARBA00004533"/>
    </source>
</evidence>
<comment type="subcellular location">
    <subcellularLocation>
        <location evidence="1">Cell inner membrane</location>
    </subcellularLocation>
</comment>
<feature type="transmembrane region" description="Helical" evidence="8">
    <location>
        <begin position="354"/>
        <end position="377"/>
    </location>
</feature>
<dbReference type="GO" id="GO:0005886">
    <property type="term" value="C:plasma membrane"/>
    <property type="evidence" value="ECO:0007669"/>
    <property type="project" value="UniProtKB-SubCell"/>
</dbReference>
<keyword evidence="2" id="KW-1003">Cell membrane</keyword>
<evidence type="ECO:0000256" key="2">
    <source>
        <dbReference type="ARBA" id="ARBA00022475"/>
    </source>
</evidence>
<keyword evidence="5 8" id="KW-1133">Transmembrane helix</keyword>
<feature type="transmembrane region" description="Helical" evidence="8">
    <location>
        <begin position="305"/>
        <end position="333"/>
    </location>
</feature>
<dbReference type="Pfam" id="PF04403">
    <property type="entry name" value="PqiA"/>
    <property type="match status" value="2"/>
</dbReference>
<dbReference type="InterPro" id="IPR051800">
    <property type="entry name" value="PqiA-PqiB_transport"/>
</dbReference>
<keyword evidence="4 8" id="KW-0812">Transmembrane</keyword>
<evidence type="ECO:0000313" key="10">
    <source>
        <dbReference type="Proteomes" id="UP000315037"/>
    </source>
</evidence>
<reference evidence="9 10" key="1">
    <citation type="submission" date="2019-03" db="EMBL/GenBank/DDBJ databases">
        <title>The complete genome sequence of Neokomagataea sp. Jb2 NBRC113641.</title>
        <authorList>
            <person name="Chua K.-O."/>
            <person name="Chan K.-G."/>
            <person name="See-Too W.-S."/>
        </authorList>
    </citation>
    <scope>NUCLEOTIDE SEQUENCE [LARGE SCALE GENOMIC DNA]</scope>
    <source>
        <strain evidence="9 10">Jb2</strain>
    </source>
</reference>
<proteinExistence type="predicted"/>
<keyword evidence="6 8" id="KW-0472">Membrane</keyword>
<dbReference type="PANTHER" id="PTHR30462:SF3">
    <property type="entry name" value="INTERMEMBRANE TRANSPORT PROTEIN PQIA"/>
    <property type="match status" value="1"/>
</dbReference>
<feature type="transmembrane region" description="Helical" evidence="8">
    <location>
        <begin position="86"/>
        <end position="114"/>
    </location>
</feature>
<dbReference type="EMBL" id="SORZ01000002">
    <property type="protein sequence ID" value="TPW34540.1"/>
    <property type="molecule type" value="Genomic_DNA"/>
</dbReference>
<dbReference type="Proteomes" id="UP000315037">
    <property type="component" value="Unassembled WGS sequence"/>
</dbReference>
<name>A0A506UML4_9PROT</name>
<evidence type="ECO:0000256" key="4">
    <source>
        <dbReference type="ARBA" id="ARBA00022692"/>
    </source>
</evidence>
<evidence type="ECO:0000313" key="9">
    <source>
        <dbReference type="EMBL" id="TPW34540.1"/>
    </source>
</evidence>
<feature type="region of interest" description="Disordered" evidence="7">
    <location>
        <begin position="455"/>
        <end position="486"/>
    </location>
</feature>
<evidence type="ECO:0000256" key="7">
    <source>
        <dbReference type="SAM" id="MobiDB-lite"/>
    </source>
</evidence>
<evidence type="ECO:0000256" key="3">
    <source>
        <dbReference type="ARBA" id="ARBA00022519"/>
    </source>
</evidence>
<dbReference type="AlphaFoldDB" id="A0A506UML4"/>
<sequence>MECPTCGLFQRIPSLAGGQVAECCRCGAQLERRRGTTLISTPLAFCIASLAFYLALLVSALMTLNVHGRQNTISIHSGPIELVHQGLGIVATVVVSCTILLPGLVLGMMLLILYAGSRPELPRWICPVLAWYERLRPWSMIEVYVIGLLVAYSKLVDLAIVNLHAGTFLVGALMFTMAALDSTFDAEMIWAHGSIRSLPGLTSYDATRRPLPPSQNMLACSTCQLVLLSEAPVPDQADMGDCPRCGQILRRRKLDSVQATLSFLISAFLFYIPANLLPVMTVVWMGKGAPSTIMGGVFELWRSGLYFLAVLVLFASITLPCLKIVSLSAMLYCEWRRKAWHLVGMSKLYRVVVLIGRWSMIDVFMVSILVGVVRFAFLSHVNADTGVVFFMLVVILTIFAADVYDPRGLWDAVGLNAFQPVHPVAGDPGEGGLQKEGHVAICRPERRWSILPKPRARQGQVYKSQPHKPGQAGTFRLPAGDRKGCA</sequence>
<gene>
    <name evidence="9" type="ORF">E3202_05970</name>
</gene>
<feature type="transmembrane region" description="Helical" evidence="8">
    <location>
        <begin position="159"/>
        <end position="180"/>
    </location>
</feature>
<feature type="transmembrane region" description="Helical" evidence="8">
    <location>
        <begin position="42"/>
        <end position="66"/>
    </location>
</feature>
<evidence type="ECO:0000256" key="5">
    <source>
        <dbReference type="ARBA" id="ARBA00022989"/>
    </source>
</evidence>
<evidence type="ECO:0000256" key="6">
    <source>
        <dbReference type="ARBA" id="ARBA00023136"/>
    </source>
</evidence>
<dbReference type="PANTHER" id="PTHR30462">
    <property type="entry name" value="INTERMEMBRANE TRANSPORT PROTEIN PQIB-RELATED"/>
    <property type="match status" value="1"/>
</dbReference>
<feature type="transmembrane region" description="Helical" evidence="8">
    <location>
        <begin position="383"/>
        <end position="401"/>
    </location>
</feature>
<feature type="transmembrane region" description="Helical" evidence="8">
    <location>
        <begin position="259"/>
        <end position="285"/>
    </location>
</feature>
<accession>A0A506UML4</accession>
<evidence type="ECO:0000256" key="8">
    <source>
        <dbReference type="SAM" id="Phobius"/>
    </source>
</evidence>
<dbReference type="InterPro" id="IPR007498">
    <property type="entry name" value="PqiA-like"/>
</dbReference>
<feature type="transmembrane region" description="Helical" evidence="8">
    <location>
        <begin position="135"/>
        <end position="153"/>
    </location>
</feature>
<protein>
    <submittedName>
        <fullName evidence="9">Paraquat-inducible membrane protein A</fullName>
    </submittedName>
</protein>
<organism evidence="9 10">
    <name type="scientific">Oecophyllibacter saccharovorans</name>
    <dbReference type="NCBI Taxonomy" id="2558360"/>
    <lineage>
        <taxon>Bacteria</taxon>
        <taxon>Pseudomonadati</taxon>
        <taxon>Pseudomonadota</taxon>
        <taxon>Alphaproteobacteria</taxon>
        <taxon>Acetobacterales</taxon>
        <taxon>Acetobacteraceae</taxon>
        <taxon>Oecophyllibacter</taxon>
    </lineage>
</organism>